<accession>A0A498HRF3</accession>
<dbReference type="STRING" id="3750.A0A498HRF3"/>
<dbReference type="EMBL" id="RDQH01000341">
    <property type="protein sequence ID" value="RXH74128.1"/>
    <property type="molecule type" value="Genomic_DNA"/>
</dbReference>
<feature type="transmembrane region" description="Helical" evidence="1">
    <location>
        <begin position="7"/>
        <end position="24"/>
    </location>
</feature>
<evidence type="ECO:0000256" key="1">
    <source>
        <dbReference type="SAM" id="Phobius"/>
    </source>
</evidence>
<dbReference type="InterPro" id="IPR010325">
    <property type="entry name" value="Rhamnogal_lyase"/>
</dbReference>
<dbReference type="Pfam" id="PF06045">
    <property type="entry name" value="Rhamnogal_lyase"/>
    <property type="match status" value="1"/>
</dbReference>
<dbReference type="SUPFAM" id="SSF74650">
    <property type="entry name" value="Galactose mutarotase-like"/>
    <property type="match status" value="1"/>
</dbReference>
<dbReference type="GO" id="GO:0005975">
    <property type="term" value="P:carbohydrate metabolic process"/>
    <property type="evidence" value="ECO:0007669"/>
    <property type="project" value="InterPro"/>
</dbReference>
<evidence type="ECO:0000313" key="3">
    <source>
        <dbReference type="Proteomes" id="UP000290289"/>
    </source>
</evidence>
<dbReference type="CDD" id="cd10320">
    <property type="entry name" value="RGL4_N"/>
    <property type="match status" value="1"/>
</dbReference>
<evidence type="ECO:0008006" key="4">
    <source>
        <dbReference type="Google" id="ProtNLM"/>
    </source>
</evidence>
<dbReference type="PANTHER" id="PTHR32018:SF6">
    <property type="entry name" value="RHAMNOGALACTURONAN ENDOLYASE"/>
    <property type="match status" value="1"/>
</dbReference>
<keyword evidence="1" id="KW-0472">Membrane</keyword>
<keyword evidence="1" id="KW-0812">Transmembrane</keyword>
<dbReference type="AlphaFoldDB" id="A0A498HRF3"/>
<dbReference type="Proteomes" id="UP000290289">
    <property type="component" value="Chromosome 15"/>
</dbReference>
<dbReference type="GO" id="GO:0003824">
    <property type="term" value="F:catalytic activity"/>
    <property type="evidence" value="ECO:0007669"/>
    <property type="project" value="InterPro"/>
</dbReference>
<dbReference type="InterPro" id="IPR011013">
    <property type="entry name" value="Gal_mutarotase_sf_dom"/>
</dbReference>
<dbReference type="GO" id="GO:0030246">
    <property type="term" value="F:carbohydrate binding"/>
    <property type="evidence" value="ECO:0007669"/>
    <property type="project" value="InterPro"/>
</dbReference>
<organism evidence="2 3">
    <name type="scientific">Malus domestica</name>
    <name type="common">Apple</name>
    <name type="synonym">Pyrus malus</name>
    <dbReference type="NCBI Taxonomy" id="3750"/>
    <lineage>
        <taxon>Eukaryota</taxon>
        <taxon>Viridiplantae</taxon>
        <taxon>Streptophyta</taxon>
        <taxon>Embryophyta</taxon>
        <taxon>Tracheophyta</taxon>
        <taxon>Spermatophyta</taxon>
        <taxon>Magnoliopsida</taxon>
        <taxon>eudicotyledons</taxon>
        <taxon>Gunneridae</taxon>
        <taxon>Pentapetalae</taxon>
        <taxon>rosids</taxon>
        <taxon>fabids</taxon>
        <taxon>Rosales</taxon>
        <taxon>Rosaceae</taxon>
        <taxon>Amygdaloideae</taxon>
        <taxon>Maleae</taxon>
        <taxon>Malus</taxon>
    </lineage>
</organism>
<keyword evidence="1" id="KW-1133">Transmembrane helix</keyword>
<gene>
    <name evidence="2" type="ORF">DVH24_021308</name>
</gene>
<evidence type="ECO:0000313" key="2">
    <source>
        <dbReference type="EMBL" id="RXH74128.1"/>
    </source>
</evidence>
<dbReference type="Gene3D" id="2.70.98.10">
    <property type="match status" value="1"/>
</dbReference>
<comment type="caution">
    <text evidence="2">The sequence shown here is derived from an EMBL/GenBank/DDBJ whole genome shotgun (WGS) entry which is preliminary data.</text>
</comment>
<proteinExistence type="predicted"/>
<dbReference type="InterPro" id="IPR051850">
    <property type="entry name" value="Polysacch_Lyase_4"/>
</dbReference>
<dbReference type="PANTHER" id="PTHR32018">
    <property type="entry name" value="RHAMNOGALACTURONATE LYASE FAMILY PROTEIN"/>
    <property type="match status" value="1"/>
</dbReference>
<protein>
    <recommendedName>
        <fullName evidence="4">Rhamnogalacturonan lyase domain-containing protein</fullName>
    </recommendedName>
</protein>
<reference evidence="2 3" key="1">
    <citation type="submission" date="2018-10" db="EMBL/GenBank/DDBJ databases">
        <title>A high-quality apple genome assembly.</title>
        <authorList>
            <person name="Hu J."/>
        </authorList>
    </citation>
    <scope>NUCLEOTIDE SEQUENCE [LARGE SCALE GENOMIC DNA]</scope>
    <source>
        <strain evidence="3">cv. HFTH1</strain>
        <tissue evidence="2">Young leaf</tissue>
    </source>
</reference>
<dbReference type="InterPro" id="IPR014718">
    <property type="entry name" value="GH-type_carb-bd"/>
</dbReference>
<sequence length="343" mass="39120">MEKVRQWSWVLGIIGMLALLFFLSDDGNLATVSVRRALRSATGSDTWYNNMLTKTNNLVVLNNGIVRLTFSHPGGDVIGIQYKGIDNLLEIKNHENNRGYWDVVWNNRETEGVDKLQGTRFKVITARADQIEISFIQTYDVSLGNATLSMNVDKRYIMQRGRAGFYAYSIFERPEGWPEVDIDQIRIVYKLQPDKFQFMVVSDDRQRIMPTAEDRENGIKLAYPEAVLLTNPSNPDLRGEVDDKYQYSTENKDNKVHGWICTNPVVGFWIIIPSDEFRTAGPFKHDLTSHVGPTALSAGKEVGMRFVEGEAWKKVFGPVFVYLNSVPTLNETILWENANEQVQ</sequence>
<name>A0A498HRF3_MALDO</name>
<keyword evidence="3" id="KW-1185">Reference proteome</keyword>